<evidence type="ECO:0000313" key="3">
    <source>
        <dbReference type="Proteomes" id="UP000709466"/>
    </source>
</evidence>
<evidence type="ECO:0000313" key="2">
    <source>
        <dbReference type="EMBL" id="NIY71114.1"/>
    </source>
</evidence>
<gene>
    <name evidence="2" type="ORF">HCZ30_01540</name>
</gene>
<feature type="transmembrane region" description="Helical" evidence="1">
    <location>
        <begin position="43"/>
        <end position="62"/>
    </location>
</feature>
<name>A0ABX0VT33_9RHOB</name>
<accession>A0ABX0VT33</accession>
<keyword evidence="1" id="KW-0472">Membrane</keyword>
<proteinExistence type="predicted"/>
<dbReference type="RefSeq" id="WP_167636000.1">
    <property type="nucleotide sequence ID" value="NZ_JAATOP010000001.1"/>
</dbReference>
<feature type="transmembrane region" description="Helical" evidence="1">
    <location>
        <begin position="12"/>
        <end position="31"/>
    </location>
</feature>
<reference evidence="2 3" key="1">
    <citation type="submission" date="2020-03" db="EMBL/GenBank/DDBJ databases">
        <title>Bacterial isolates of synthetic phycosphere.</title>
        <authorList>
            <person name="Fu H."/>
            <person name="Moran M.A."/>
        </authorList>
    </citation>
    <scope>NUCLEOTIDE SEQUENCE [LARGE SCALE GENOMIC DNA]</scope>
    <source>
        <strain evidence="2 3">HF1</strain>
    </source>
</reference>
<dbReference type="EMBL" id="JAATOP010000001">
    <property type="protein sequence ID" value="NIY71114.1"/>
    <property type="molecule type" value="Genomic_DNA"/>
</dbReference>
<keyword evidence="3" id="KW-1185">Reference proteome</keyword>
<comment type="caution">
    <text evidence="2">The sequence shown here is derived from an EMBL/GenBank/DDBJ whole genome shotgun (WGS) entry which is preliminary data.</text>
</comment>
<keyword evidence="1" id="KW-0812">Transmembrane</keyword>
<dbReference type="Proteomes" id="UP000709466">
    <property type="component" value="Unassembled WGS sequence"/>
</dbReference>
<keyword evidence="1" id="KW-1133">Transmembrane helix</keyword>
<sequence>MPELIKVYIKQVLIGFGLSAVFVASLLYGNVANLRHLVTHTDVGTLAVFLLWLFNGIVLAGVQFAVHIMTMNDDDDDDGPGGGLRERFVQRELIPVRVEATSRPTNNTRYTRPRG</sequence>
<evidence type="ECO:0000256" key="1">
    <source>
        <dbReference type="SAM" id="Phobius"/>
    </source>
</evidence>
<protein>
    <submittedName>
        <fullName evidence="2">Uncharacterized protein</fullName>
    </submittedName>
</protein>
<organism evidence="2 3">
    <name type="scientific">Marivivens donghaensis</name>
    <dbReference type="NCBI Taxonomy" id="1699413"/>
    <lineage>
        <taxon>Bacteria</taxon>
        <taxon>Pseudomonadati</taxon>
        <taxon>Pseudomonadota</taxon>
        <taxon>Alphaproteobacteria</taxon>
        <taxon>Rhodobacterales</taxon>
        <taxon>Paracoccaceae</taxon>
        <taxon>Marivivens group</taxon>
        <taxon>Marivivens</taxon>
    </lineage>
</organism>